<reference evidence="2" key="1">
    <citation type="submission" date="2016-10" db="EMBL/GenBank/DDBJ databases">
        <authorList>
            <person name="Varghese N."/>
            <person name="Submissions S."/>
        </authorList>
    </citation>
    <scope>NUCLEOTIDE SEQUENCE [LARGE SCALE GENOMIC DNA]</scope>
    <source>
        <strain evidence="2">DSM 25811 / CCM 8410 / LMG 26954 / E90</strain>
    </source>
</reference>
<dbReference type="PROSITE" id="PS51257">
    <property type="entry name" value="PROKAR_LIPOPROTEIN"/>
    <property type="match status" value="1"/>
</dbReference>
<proteinExistence type="predicted"/>
<name>A0A1G6WJK9_NIADE</name>
<evidence type="ECO:0000313" key="2">
    <source>
        <dbReference type="Proteomes" id="UP000198757"/>
    </source>
</evidence>
<organism evidence="1 2">
    <name type="scientific">Niabella drilacis (strain DSM 25811 / CCM 8410 / CCUG 62505 / LMG 26954 / E90)</name>
    <dbReference type="NCBI Taxonomy" id="1285928"/>
    <lineage>
        <taxon>Bacteria</taxon>
        <taxon>Pseudomonadati</taxon>
        <taxon>Bacteroidota</taxon>
        <taxon>Chitinophagia</taxon>
        <taxon>Chitinophagales</taxon>
        <taxon>Chitinophagaceae</taxon>
        <taxon>Niabella</taxon>
    </lineage>
</organism>
<dbReference type="AlphaFoldDB" id="A0A1G6WJK9"/>
<dbReference type="Proteomes" id="UP000198757">
    <property type="component" value="Unassembled WGS sequence"/>
</dbReference>
<dbReference type="NCBIfam" id="TIGR01643">
    <property type="entry name" value="YD_repeat_2x"/>
    <property type="match status" value="1"/>
</dbReference>
<accession>A0A1G6WJK9</accession>
<sequence>MKPYLPCIIVLFLIIASCKKSGGDHPGNNKKIVSMIVNSRNIVFSYDAQGRLQRIDNGVDASTRFEHSAAGIVIQQYDAAGNLLPTGRWQLNIVNGRVSTAKEIVDGNGLIRNHTYEYDGQGRLTRHIARELYEPTGQEARTVQYVYAYGGNNAGHVTYLHKNAGDTHASDSISIDLTYYEGKKLYTYADIGFNYFGTVPVGMQHQGHGVPSPINRIIYTFYFPANNPLRSIKETAYRWNAVQNKWQLDYSQNPVISESEYEYDAQGYLTKCAIASEIKWQ</sequence>
<dbReference type="Gene3D" id="2.180.10.10">
    <property type="entry name" value="RHS repeat-associated core"/>
    <property type="match status" value="1"/>
</dbReference>
<dbReference type="RefSeq" id="WP_090391703.1">
    <property type="nucleotide sequence ID" value="NZ_FMZO01000011.1"/>
</dbReference>
<dbReference type="EMBL" id="FMZO01000011">
    <property type="protein sequence ID" value="SDD65984.1"/>
    <property type="molecule type" value="Genomic_DNA"/>
</dbReference>
<evidence type="ECO:0000313" key="1">
    <source>
        <dbReference type="EMBL" id="SDD65984.1"/>
    </source>
</evidence>
<keyword evidence="2" id="KW-1185">Reference proteome</keyword>
<gene>
    <name evidence="1" type="ORF">SAMN04487894_111154</name>
</gene>
<dbReference type="InterPro" id="IPR006530">
    <property type="entry name" value="YD"/>
</dbReference>
<dbReference type="OrthoDB" id="9815752at2"/>
<dbReference type="STRING" id="1285928.SAMN04487894_111154"/>
<protein>
    <submittedName>
        <fullName evidence="1">YD repeat-containing protein</fullName>
    </submittedName>
</protein>